<evidence type="ECO:0000313" key="2">
    <source>
        <dbReference type="Proteomes" id="UP000524404"/>
    </source>
</evidence>
<dbReference type="AlphaFoldDB" id="A0A841ES97"/>
<dbReference type="Proteomes" id="UP000524404">
    <property type="component" value="Unassembled WGS sequence"/>
</dbReference>
<protein>
    <submittedName>
        <fullName evidence="1">Uncharacterized protein</fullName>
    </submittedName>
</protein>
<proteinExistence type="predicted"/>
<accession>A0A841ES97</accession>
<organism evidence="1 2">
    <name type="scientific">Arcicella rosea</name>
    <dbReference type="NCBI Taxonomy" id="502909"/>
    <lineage>
        <taxon>Bacteria</taxon>
        <taxon>Pseudomonadati</taxon>
        <taxon>Bacteroidota</taxon>
        <taxon>Cytophagia</taxon>
        <taxon>Cytophagales</taxon>
        <taxon>Flectobacillaceae</taxon>
        <taxon>Arcicella</taxon>
    </lineage>
</organism>
<keyword evidence="2" id="KW-1185">Reference proteome</keyword>
<sequence length="38" mass="4307">MTIVFVYLGKSLADCKITQSNLGFDGFFVNCQEIIDIY</sequence>
<comment type="caution">
    <text evidence="1">The sequence shown here is derived from an EMBL/GenBank/DDBJ whole genome shotgun (WGS) entry which is preliminary data.</text>
</comment>
<reference evidence="1 2" key="1">
    <citation type="submission" date="2020-08" db="EMBL/GenBank/DDBJ databases">
        <title>Functional genomics of gut bacteria from endangered species of beetles.</title>
        <authorList>
            <person name="Carlos-Shanley C."/>
        </authorList>
    </citation>
    <scope>NUCLEOTIDE SEQUENCE [LARGE SCALE GENOMIC DNA]</scope>
    <source>
        <strain evidence="1 2">S00070</strain>
    </source>
</reference>
<gene>
    <name evidence="1" type="ORF">HNP25_001772</name>
</gene>
<name>A0A841ES97_9BACT</name>
<evidence type="ECO:0000313" key="1">
    <source>
        <dbReference type="EMBL" id="MBB6003120.1"/>
    </source>
</evidence>
<dbReference type="EMBL" id="JACHKT010000010">
    <property type="protein sequence ID" value="MBB6003120.1"/>
    <property type="molecule type" value="Genomic_DNA"/>
</dbReference>